<protein>
    <submittedName>
        <fullName evidence="1">Uncharacterized protein</fullName>
    </submittedName>
</protein>
<dbReference type="Proteomes" id="UP000006055">
    <property type="component" value="Chromosome"/>
</dbReference>
<gene>
    <name evidence="1" type="ordered locus">Desti_2040</name>
</gene>
<name>I4C5A2_DESTA</name>
<dbReference type="HOGENOM" id="CLU_2355208_0_0_7"/>
<dbReference type="AlphaFoldDB" id="I4C5A2"/>
<dbReference type="EMBL" id="CP003360">
    <property type="protein sequence ID" value="AFM24743.1"/>
    <property type="molecule type" value="Genomic_DNA"/>
</dbReference>
<keyword evidence="2" id="KW-1185">Reference proteome</keyword>
<evidence type="ECO:0000313" key="1">
    <source>
        <dbReference type="EMBL" id="AFM24743.1"/>
    </source>
</evidence>
<dbReference type="RefSeq" id="WP_014809887.1">
    <property type="nucleotide sequence ID" value="NC_018025.1"/>
</dbReference>
<accession>I4C5A2</accession>
<dbReference type="KEGG" id="dti:Desti_2040"/>
<organism evidence="1 2">
    <name type="scientific">Desulfomonile tiedjei (strain ATCC 49306 / DSM 6799 / DCB-1)</name>
    <dbReference type="NCBI Taxonomy" id="706587"/>
    <lineage>
        <taxon>Bacteria</taxon>
        <taxon>Pseudomonadati</taxon>
        <taxon>Thermodesulfobacteriota</taxon>
        <taxon>Desulfomonilia</taxon>
        <taxon>Desulfomonilales</taxon>
        <taxon>Desulfomonilaceae</taxon>
        <taxon>Desulfomonile</taxon>
    </lineage>
</organism>
<sequence>MSKQNSITEMDQKVKEGLKIAREAIDDDVLLKLCDDLEFTWENLCSNLLIVAVGLSAMKYRTADQIRTQLEQYLSSIQTAKTQNANLFFPDTTMPN</sequence>
<proteinExistence type="predicted"/>
<evidence type="ECO:0000313" key="2">
    <source>
        <dbReference type="Proteomes" id="UP000006055"/>
    </source>
</evidence>
<reference evidence="2" key="1">
    <citation type="submission" date="2012-06" db="EMBL/GenBank/DDBJ databases">
        <title>Complete sequence of chromosome of Desulfomonile tiedjei DSM 6799.</title>
        <authorList>
            <person name="Lucas S."/>
            <person name="Copeland A."/>
            <person name="Lapidus A."/>
            <person name="Glavina del Rio T."/>
            <person name="Dalin E."/>
            <person name="Tice H."/>
            <person name="Bruce D."/>
            <person name="Goodwin L."/>
            <person name="Pitluck S."/>
            <person name="Peters L."/>
            <person name="Ovchinnikova G."/>
            <person name="Zeytun A."/>
            <person name="Lu M."/>
            <person name="Kyrpides N."/>
            <person name="Mavromatis K."/>
            <person name="Ivanova N."/>
            <person name="Brettin T."/>
            <person name="Detter J.C."/>
            <person name="Han C."/>
            <person name="Larimer F."/>
            <person name="Land M."/>
            <person name="Hauser L."/>
            <person name="Markowitz V."/>
            <person name="Cheng J.-F."/>
            <person name="Hugenholtz P."/>
            <person name="Woyke T."/>
            <person name="Wu D."/>
            <person name="Spring S."/>
            <person name="Schroeder M."/>
            <person name="Brambilla E."/>
            <person name="Klenk H.-P."/>
            <person name="Eisen J.A."/>
        </authorList>
    </citation>
    <scope>NUCLEOTIDE SEQUENCE [LARGE SCALE GENOMIC DNA]</scope>
    <source>
        <strain evidence="2">ATCC 49306 / DSM 6799 / DCB-1</strain>
    </source>
</reference>